<accession>A0A2T6ZDG5</accession>
<organism evidence="2 3">
    <name type="scientific">Tuber borchii</name>
    <name type="common">White truffle</name>
    <dbReference type="NCBI Taxonomy" id="42251"/>
    <lineage>
        <taxon>Eukaryota</taxon>
        <taxon>Fungi</taxon>
        <taxon>Dikarya</taxon>
        <taxon>Ascomycota</taxon>
        <taxon>Pezizomycotina</taxon>
        <taxon>Pezizomycetes</taxon>
        <taxon>Pezizales</taxon>
        <taxon>Tuberaceae</taxon>
        <taxon>Tuber</taxon>
    </lineage>
</organism>
<evidence type="ECO:0000313" key="3">
    <source>
        <dbReference type="Proteomes" id="UP000244722"/>
    </source>
</evidence>
<dbReference type="AlphaFoldDB" id="A0A2T6ZDG5"/>
<name>A0A2T6ZDG5_TUBBO</name>
<keyword evidence="1" id="KW-0472">Membrane</keyword>
<comment type="caution">
    <text evidence="2">The sequence shown here is derived from an EMBL/GenBank/DDBJ whole genome shotgun (WGS) entry which is preliminary data.</text>
</comment>
<evidence type="ECO:0000256" key="1">
    <source>
        <dbReference type="SAM" id="Phobius"/>
    </source>
</evidence>
<sequence>MVSETLEGMPSFMGVSMKHLSLITLTFQNSALILVCTHFPIFLLLKISLLPACSRDRRSRLR</sequence>
<proteinExistence type="predicted"/>
<keyword evidence="3" id="KW-1185">Reference proteome</keyword>
<dbReference type="Proteomes" id="UP000244722">
    <property type="component" value="Unassembled WGS sequence"/>
</dbReference>
<keyword evidence="1" id="KW-1133">Transmembrane helix</keyword>
<protein>
    <submittedName>
        <fullName evidence="2">Uncharacterized protein</fullName>
    </submittedName>
</protein>
<feature type="transmembrane region" description="Helical" evidence="1">
    <location>
        <begin position="31"/>
        <end position="53"/>
    </location>
</feature>
<gene>
    <name evidence="2" type="ORF">B9Z19DRAFT_1094878</name>
</gene>
<dbReference type="EMBL" id="NESQ01000369">
    <property type="protein sequence ID" value="PUU73535.1"/>
    <property type="molecule type" value="Genomic_DNA"/>
</dbReference>
<evidence type="ECO:0000313" key="2">
    <source>
        <dbReference type="EMBL" id="PUU73535.1"/>
    </source>
</evidence>
<keyword evidence="1" id="KW-0812">Transmembrane</keyword>
<reference evidence="2 3" key="1">
    <citation type="submission" date="2017-04" db="EMBL/GenBank/DDBJ databases">
        <title>Draft genome sequence of Tuber borchii Vittad., a whitish edible truffle.</title>
        <authorList>
            <consortium name="DOE Joint Genome Institute"/>
            <person name="Murat C."/>
            <person name="Kuo A."/>
            <person name="Barry K.W."/>
            <person name="Clum A."/>
            <person name="Dockter R.B."/>
            <person name="Fauchery L."/>
            <person name="Iotti M."/>
            <person name="Kohler A."/>
            <person name="Labutti K."/>
            <person name="Lindquist E.A."/>
            <person name="Lipzen A."/>
            <person name="Ohm R.A."/>
            <person name="Wang M."/>
            <person name="Grigoriev I.V."/>
            <person name="Zambonelli A."/>
            <person name="Martin F.M."/>
        </authorList>
    </citation>
    <scope>NUCLEOTIDE SEQUENCE [LARGE SCALE GENOMIC DNA]</scope>
    <source>
        <strain evidence="2 3">Tbo3840</strain>
    </source>
</reference>